<evidence type="ECO:0000256" key="2">
    <source>
        <dbReference type="SAM" id="SignalP"/>
    </source>
</evidence>
<dbReference type="EMBL" id="CAJGYO010000018">
    <property type="protein sequence ID" value="CAD6335249.1"/>
    <property type="molecule type" value="Genomic_DNA"/>
</dbReference>
<evidence type="ECO:0000313" key="3">
    <source>
        <dbReference type="EMBL" id="CAD6335249.1"/>
    </source>
</evidence>
<dbReference type="InterPro" id="IPR001563">
    <property type="entry name" value="Peptidase_S10"/>
</dbReference>
<dbReference type="AlphaFoldDB" id="A0A811S129"/>
<dbReference type="Proteomes" id="UP000604825">
    <property type="component" value="Unassembled WGS sequence"/>
</dbReference>
<proteinExistence type="inferred from homology"/>
<gene>
    <name evidence="3" type="ORF">NCGR_LOCUS59347</name>
</gene>
<dbReference type="GO" id="GO:0004185">
    <property type="term" value="F:serine-type carboxypeptidase activity"/>
    <property type="evidence" value="ECO:0007669"/>
    <property type="project" value="InterPro"/>
</dbReference>
<feature type="signal peptide" evidence="2">
    <location>
        <begin position="1"/>
        <end position="22"/>
    </location>
</feature>
<comment type="caution">
    <text evidence="3">The sequence shown here is derived from an EMBL/GenBank/DDBJ whole genome shotgun (WGS) entry which is preliminary data.</text>
</comment>
<protein>
    <submittedName>
        <fullName evidence="3">Uncharacterized protein</fullName>
    </submittedName>
</protein>
<comment type="similarity">
    <text evidence="1">Belongs to the peptidase S10 family.</text>
</comment>
<organism evidence="3 4">
    <name type="scientific">Miscanthus lutarioriparius</name>
    <dbReference type="NCBI Taxonomy" id="422564"/>
    <lineage>
        <taxon>Eukaryota</taxon>
        <taxon>Viridiplantae</taxon>
        <taxon>Streptophyta</taxon>
        <taxon>Embryophyta</taxon>
        <taxon>Tracheophyta</taxon>
        <taxon>Spermatophyta</taxon>
        <taxon>Magnoliopsida</taxon>
        <taxon>Liliopsida</taxon>
        <taxon>Poales</taxon>
        <taxon>Poaceae</taxon>
        <taxon>PACMAD clade</taxon>
        <taxon>Panicoideae</taxon>
        <taxon>Andropogonodae</taxon>
        <taxon>Andropogoneae</taxon>
        <taxon>Saccharinae</taxon>
        <taxon>Miscanthus</taxon>
    </lineage>
</organism>
<dbReference type="Gene3D" id="3.40.50.1820">
    <property type="entry name" value="alpha/beta hydrolase"/>
    <property type="match status" value="1"/>
</dbReference>
<evidence type="ECO:0000256" key="1">
    <source>
        <dbReference type="ARBA" id="ARBA00009431"/>
    </source>
</evidence>
<dbReference type="GO" id="GO:0006508">
    <property type="term" value="P:proteolysis"/>
    <property type="evidence" value="ECO:0007669"/>
    <property type="project" value="InterPro"/>
</dbReference>
<dbReference type="Pfam" id="PF00450">
    <property type="entry name" value="Peptidase_S10"/>
    <property type="match status" value="1"/>
</dbReference>
<dbReference type="InterPro" id="IPR029058">
    <property type="entry name" value="AB_hydrolase_fold"/>
</dbReference>
<evidence type="ECO:0000313" key="4">
    <source>
        <dbReference type="Proteomes" id="UP000604825"/>
    </source>
</evidence>
<sequence length="111" mass="12332">MTTIPAAFLLVTIMLLSGGASSRTVVVRWHHHHSDDNDYETVFEWQEADRVEALLGQPSEVGFRHFSGYVTVNQMHGRALFYWFMNTVCTANNNSSSSSSSSGGGQHRPLT</sequence>
<keyword evidence="2" id="KW-0732">Signal</keyword>
<accession>A0A811S129</accession>
<reference evidence="3" key="1">
    <citation type="submission" date="2020-10" db="EMBL/GenBank/DDBJ databases">
        <authorList>
            <person name="Han B."/>
            <person name="Lu T."/>
            <person name="Zhao Q."/>
            <person name="Huang X."/>
            <person name="Zhao Y."/>
        </authorList>
    </citation>
    <scope>NUCLEOTIDE SEQUENCE</scope>
</reference>
<dbReference type="OrthoDB" id="443318at2759"/>
<name>A0A811S129_9POAL</name>
<keyword evidence="4" id="KW-1185">Reference proteome</keyword>
<feature type="chain" id="PRO_5032632819" evidence="2">
    <location>
        <begin position="23"/>
        <end position="111"/>
    </location>
</feature>